<evidence type="ECO:0000256" key="1">
    <source>
        <dbReference type="SAM" id="Coils"/>
    </source>
</evidence>
<keyword evidence="5" id="KW-1185">Reference proteome</keyword>
<dbReference type="PANTHER" id="PTHR47481">
    <property type="match status" value="1"/>
</dbReference>
<sequence>MYRSLSVWASVRPRTAGGNLSYESWESNPKNSGESHGSLKAISESLFMETPTRFPETSSASHKTSSASHGTPSASHEIPRNIMESLGIPGPKGVPWVPGGDSKPPERSGERLKRLRSSSPVAEKVAGALNRLEGEVSVGLIESTTGHDAMSALDTHFGFPCVTTTEDPLCSHPRKPCCAPEVMGPADLNMSNQSNLKLVNLLKLHEDGSNWVTYKERVLNHLTSKGLIRHVKGTVKQPLHLTDNEMEAHEQQMDIFEQKQAQVREVIYEMTSKSVFLEIKDEPTAEKLWTKLVDIHESKGTMVYTDTLAKLSGMRYIDGKSMHVHISTMKELRERLTEMGSPISDDQFSAYIQASLTPDYRRLLTSITASSRTSGRSIQLSDLIQFIYEEADNKATKKNVDDAKENSGSADTSPLSNDVDEPAAMVITTSEGRGKILNCRATNHFTSERSALINFREITPVPINAANDNSFRATSRGDMRIELPNSQAPATTLTLQNVYYAENMAYTLVSITCLVNAQFTVSFSGLHHQVTWT</sequence>
<evidence type="ECO:0000256" key="2">
    <source>
        <dbReference type="SAM" id="MobiDB-lite"/>
    </source>
</evidence>
<evidence type="ECO:0000313" key="4">
    <source>
        <dbReference type="EMBL" id="PPR01831.1"/>
    </source>
</evidence>
<dbReference type="AlphaFoldDB" id="A0A409YFQ9"/>
<dbReference type="Proteomes" id="UP000284706">
    <property type="component" value="Unassembled WGS sequence"/>
</dbReference>
<feature type="region of interest" description="Disordered" evidence="2">
    <location>
        <begin position="16"/>
        <end position="119"/>
    </location>
</feature>
<feature type="compositionally biased region" description="Low complexity" evidence="2">
    <location>
        <begin position="87"/>
        <end position="100"/>
    </location>
</feature>
<feature type="compositionally biased region" description="Polar residues" evidence="2">
    <location>
        <begin position="406"/>
        <end position="416"/>
    </location>
</feature>
<feature type="compositionally biased region" description="Polar residues" evidence="2">
    <location>
        <begin position="21"/>
        <end position="35"/>
    </location>
</feature>
<feature type="domain" description="Retrovirus-related Pol polyprotein from transposon TNT 1-94-like beta-barrel" evidence="3">
    <location>
        <begin position="439"/>
        <end position="518"/>
    </location>
</feature>
<reference evidence="4 5" key="1">
    <citation type="journal article" date="2018" name="Evol. Lett.">
        <title>Horizontal gene cluster transfer increased hallucinogenic mushroom diversity.</title>
        <authorList>
            <person name="Reynolds H.T."/>
            <person name="Vijayakumar V."/>
            <person name="Gluck-Thaler E."/>
            <person name="Korotkin H.B."/>
            <person name="Matheny P.B."/>
            <person name="Slot J.C."/>
        </authorList>
    </citation>
    <scope>NUCLEOTIDE SEQUENCE [LARGE SCALE GENOMIC DNA]</scope>
    <source>
        <strain evidence="4 5">SRW20</strain>
    </source>
</reference>
<feature type="region of interest" description="Disordered" evidence="2">
    <location>
        <begin position="396"/>
        <end position="418"/>
    </location>
</feature>
<feature type="compositionally biased region" description="Low complexity" evidence="2">
    <location>
        <begin position="57"/>
        <end position="69"/>
    </location>
</feature>
<keyword evidence="1" id="KW-0175">Coiled coil</keyword>
<dbReference type="Pfam" id="PF14223">
    <property type="entry name" value="Retrotran_gag_2"/>
    <property type="match status" value="1"/>
</dbReference>
<dbReference type="OrthoDB" id="2692435at2759"/>
<dbReference type="STRING" id="231916.A0A409YFQ9"/>
<proteinExistence type="predicted"/>
<evidence type="ECO:0000259" key="3">
    <source>
        <dbReference type="Pfam" id="PF22936"/>
    </source>
</evidence>
<accession>A0A409YFQ9</accession>
<comment type="caution">
    <text evidence="4">The sequence shown here is derived from an EMBL/GenBank/DDBJ whole genome shotgun (WGS) entry which is preliminary data.</text>
</comment>
<evidence type="ECO:0000313" key="5">
    <source>
        <dbReference type="Proteomes" id="UP000284706"/>
    </source>
</evidence>
<protein>
    <recommendedName>
        <fullName evidence="3">Retrovirus-related Pol polyprotein from transposon TNT 1-94-like beta-barrel domain-containing protein</fullName>
    </recommendedName>
</protein>
<dbReference type="PANTHER" id="PTHR47481:SF31">
    <property type="entry name" value="OS01G0873500 PROTEIN"/>
    <property type="match status" value="1"/>
</dbReference>
<gene>
    <name evidence="4" type="ORF">CVT26_008262</name>
</gene>
<feature type="coiled-coil region" evidence="1">
    <location>
        <begin position="239"/>
        <end position="266"/>
    </location>
</feature>
<feature type="compositionally biased region" description="Basic and acidic residues" evidence="2">
    <location>
        <begin position="396"/>
        <end position="405"/>
    </location>
</feature>
<dbReference type="EMBL" id="NHYE01000899">
    <property type="protein sequence ID" value="PPR01831.1"/>
    <property type="molecule type" value="Genomic_DNA"/>
</dbReference>
<name>A0A409YFQ9_9AGAR</name>
<organism evidence="4 5">
    <name type="scientific">Gymnopilus dilepis</name>
    <dbReference type="NCBI Taxonomy" id="231916"/>
    <lineage>
        <taxon>Eukaryota</taxon>
        <taxon>Fungi</taxon>
        <taxon>Dikarya</taxon>
        <taxon>Basidiomycota</taxon>
        <taxon>Agaricomycotina</taxon>
        <taxon>Agaricomycetes</taxon>
        <taxon>Agaricomycetidae</taxon>
        <taxon>Agaricales</taxon>
        <taxon>Agaricineae</taxon>
        <taxon>Hymenogastraceae</taxon>
        <taxon>Gymnopilus</taxon>
    </lineage>
</organism>
<dbReference type="InterPro" id="IPR054722">
    <property type="entry name" value="PolX-like_BBD"/>
</dbReference>
<feature type="compositionally biased region" description="Basic and acidic residues" evidence="2">
    <location>
        <begin position="103"/>
        <end position="112"/>
    </location>
</feature>
<dbReference type="Pfam" id="PF22936">
    <property type="entry name" value="Pol_BBD"/>
    <property type="match status" value="1"/>
</dbReference>
<dbReference type="InParanoid" id="A0A409YFQ9"/>